<feature type="domain" description="PPIase cyclophilin-type" evidence="4">
    <location>
        <begin position="179"/>
        <end position="300"/>
    </location>
</feature>
<keyword evidence="3" id="KW-0812">Transmembrane</keyword>
<dbReference type="Pfam" id="PF00160">
    <property type="entry name" value="Pro_isomerase"/>
    <property type="match status" value="1"/>
</dbReference>
<dbReference type="Proteomes" id="UP001153069">
    <property type="component" value="Unassembled WGS sequence"/>
</dbReference>
<evidence type="ECO:0000256" key="3">
    <source>
        <dbReference type="SAM" id="Phobius"/>
    </source>
</evidence>
<feature type="region of interest" description="Disordered" evidence="2">
    <location>
        <begin position="1"/>
        <end position="22"/>
    </location>
</feature>
<sequence length="316" mass="36177">MLNQGNTLPGTVNSPRRKSGSASDFISDDRFWVLLCFVAILIPWAPYHLSYLPHLNYVRNDIAQMQSDQKRLLLDLQKTTKKVQKLNIESSTLEEENNALLFDLRDHGDNVDTETNKYREGEEMEELLLKKIDTLQGAIQTRSEQAVKKTFGEGPFRIKVTLASEPVNEFFILETAPLDVMPHAVYHFMKMVQNQLWDGLSMVSRSSEPILQATPLNANSNSWEDKRFEDANVTHMAFTEYSFDYPPKKYTLAFAGRPGGPDWYVNMEDLKDESEEGESCFGIVVEGFDVLDRFMGRTGRWKKHHQVAIVSIDIMA</sequence>
<evidence type="ECO:0000313" key="5">
    <source>
        <dbReference type="EMBL" id="CAB9513326.1"/>
    </source>
</evidence>
<comment type="caution">
    <text evidence="5">The sequence shown here is derived from an EMBL/GenBank/DDBJ whole genome shotgun (WGS) entry which is preliminary data.</text>
</comment>
<dbReference type="EMBL" id="CAICTM010000584">
    <property type="protein sequence ID" value="CAB9513326.1"/>
    <property type="molecule type" value="Genomic_DNA"/>
</dbReference>
<keyword evidence="6" id="KW-1185">Reference proteome</keyword>
<dbReference type="OrthoDB" id="44594at2759"/>
<evidence type="ECO:0000313" key="6">
    <source>
        <dbReference type="Proteomes" id="UP001153069"/>
    </source>
</evidence>
<feature type="transmembrane region" description="Helical" evidence="3">
    <location>
        <begin position="31"/>
        <end position="49"/>
    </location>
</feature>
<keyword evidence="1" id="KW-0175">Coiled coil</keyword>
<accession>A0A9N8HGL9</accession>
<proteinExistence type="predicted"/>
<gene>
    <name evidence="5" type="ORF">SEMRO_585_G170950.1</name>
</gene>
<feature type="coiled-coil region" evidence="1">
    <location>
        <begin position="69"/>
        <end position="96"/>
    </location>
</feature>
<name>A0A9N8HGL9_9STRA</name>
<dbReference type="SUPFAM" id="SSF50891">
    <property type="entry name" value="Cyclophilin-like"/>
    <property type="match status" value="1"/>
</dbReference>
<keyword evidence="3" id="KW-0472">Membrane</keyword>
<dbReference type="InterPro" id="IPR029000">
    <property type="entry name" value="Cyclophilin-like_dom_sf"/>
</dbReference>
<keyword evidence="3" id="KW-1133">Transmembrane helix</keyword>
<organism evidence="5 6">
    <name type="scientific">Seminavis robusta</name>
    <dbReference type="NCBI Taxonomy" id="568900"/>
    <lineage>
        <taxon>Eukaryota</taxon>
        <taxon>Sar</taxon>
        <taxon>Stramenopiles</taxon>
        <taxon>Ochrophyta</taxon>
        <taxon>Bacillariophyta</taxon>
        <taxon>Bacillariophyceae</taxon>
        <taxon>Bacillariophycidae</taxon>
        <taxon>Naviculales</taxon>
        <taxon>Naviculaceae</taxon>
        <taxon>Seminavis</taxon>
    </lineage>
</organism>
<evidence type="ECO:0000256" key="1">
    <source>
        <dbReference type="SAM" id="Coils"/>
    </source>
</evidence>
<protein>
    <recommendedName>
        <fullName evidence="4">PPIase cyclophilin-type domain-containing protein</fullName>
    </recommendedName>
</protein>
<evidence type="ECO:0000259" key="4">
    <source>
        <dbReference type="Pfam" id="PF00160"/>
    </source>
</evidence>
<dbReference type="InterPro" id="IPR002130">
    <property type="entry name" value="Cyclophilin-type_PPIase_dom"/>
</dbReference>
<evidence type="ECO:0000256" key="2">
    <source>
        <dbReference type="SAM" id="MobiDB-lite"/>
    </source>
</evidence>
<dbReference type="Gene3D" id="2.40.100.10">
    <property type="entry name" value="Cyclophilin-like"/>
    <property type="match status" value="1"/>
</dbReference>
<reference evidence="5" key="1">
    <citation type="submission" date="2020-06" db="EMBL/GenBank/DDBJ databases">
        <authorList>
            <consortium name="Plant Systems Biology data submission"/>
        </authorList>
    </citation>
    <scope>NUCLEOTIDE SEQUENCE</scope>
    <source>
        <strain evidence="5">D6</strain>
    </source>
</reference>
<dbReference type="AlphaFoldDB" id="A0A9N8HGL9"/>
<dbReference type="GO" id="GO:0003755">
    <property type="term" value="F:peptidyl-prolyl cis-trans isomerase activity"/>
    <property type="evidence" value="ECO:0007669"/>
    <property type="project" value="InterPro"/>
</dbReference>